<organism evidence="1 2">
    <name type="scientific">Dovyalis caffra</name>
    <dbReference type="NCBI Taxonomy" id="77055"/>
    <lineage>
        <taxon>Eukaryota</taxon>
        <taxon>Viridiplantae</taxon>
        <taxon>Streptophyta</taxon>
        <taxon>Embryophyta</taxon>
        <taxon>Tracheophyta</taxon>
        <taxon>Spermatophyta</taxon>
        <taxon>Magnoliopsida</taxon>
        <taxon>eudicotyledons</taxon>
        <taxon>Gunneridae</taxon>
        <taxon>Pentapetalae</taxon>
        <taxon>rosids</taxon>
        <taxon>fabids</taxon>
        <taxon>Malpighiales</taxon>
        <taxon>Salicaceae</taxon>
        <taxon>Flacourtieae</taxon>
        <taxon>Dovyalis</taxon>
    </lineage>
</organism>
<protein>
    <submittedName>
        <fullName evidence="1">Uncharacterized protein</fullName>
    </submittedName>
</protein>
<evidence type="ECO:0000313" key="2">
    <source>
        <dbReference type="Proteomes" id="UP001314170"/>
    </source>
</evidence>
<comment type="caution">
    <text evidence="1">The sequence shown here is derived from an EMBL/GenBank/DDBJ whole genome shotgun (WGS) entry which is preliminary data.</text>
</comment>
<dbReference type="Proteomes" id="UP001314170">
    <property type="component" value="Unassembled WGS sequence"/>
</dbReference>
<evidence type="ECO:0000313" key="1">
    <source>
        <dbReference type="EMBL" id="CAK7329811.1"/>
    </source>
</evidence>
<dbReference type="EMBL" id="CAWUPB010000913">
    <property type="protein sequence ID" value="CAK7329811.1"/>
    <property type="molecule type" value="Genomic_DNA"/>
</dbReference>
<name>A0AAV1RBS7_9ROSI</name>
<reference evidence="1 2" key="1">
    <citation type="submission" date="2024-01" db="EMBL/GenBank/DDBJ databases">
        <authorList>
            <person name="Waweru B."/>
        </authorList>
    </citation>
    <scope>NUCLEOTIDE SEQUENCE [LARGE SCALE GENOMIC DNA]</scope>
</reference>
<keyword evidence="2" id="KW-1185">Reference proteome</keyword>
<dbReference type="AlphaFoldDB" id="A0AAV1RBS7"/>
<proteinExistence type="predicted"/>
<gene>
    <name evidence="1" type="ORF">DCAF_LOCUS7574</name>
</gene>
<accession>A0AAV1RBS7</accession>
<sequence length="91" mass="10669">MKMHMLNRVAKLIEPMLQMESKSHKSTELILSAVPYDHKFTFLKANVSIKDGQKFFDRSNENEDLLWFSSNNREDITYAPIGHEKQVHFGE</sequence>